<name>A0ABP8GRD8_9BURK</name>
<dbReference type="InterPro" id="IPR017746">
    <property type="entry name" value="Cellulose_synthase_operon_BcsQ"/>
</dbReference>
<accession>A0ABP8GRD8</accession>
<sequence length="258" mass="27682">MKIVAVVSAKGGVGKTTVTANLSTALGYGGHTVLTVDLDPQNALRFHFGLDPQNISGTARASLGGTDWRETCFRSASGVYVLPYGSVNEDDRHAFEDQLEAQPGWLGSHLATLGLGDDAIVMLDTPPGPSIYMKQALSAAHLVLIVSLPDAASYATLPLMEGLIQTYCTPRADFIDHAYVINQVDSSRQLAKDVTHVMRANFGDRVVGLIHLDPAVSEALAFDKSVLDYAAHSQATLDFVDCARWVSTRLQQAGNEVR</sequence>
<reference evidence="2" key="1">
    <citation type="journal article" date="2019" name="Int. J. Syst. Evol. Microbiol.">
        <title>The Global Catalogue of Microorganisms (GCM) 10K type strain sequencing project: providing services to taxonomists for standard genome sequencing and annotation.</title>
        <authorList>
            <consortium name="The Broad Institute Genomics Platform"/>
            <consortium name="The Broad Institute Genome Sequencing Center for Infectious Disease"/>
            <person name="Wu L."/>
            <person name="Ma J."/>
        </authorList>
    </citation>
    <scope>NUCLEOTIDE SEQUENCE [LARGE SCALE GENOMIC DNA]</scope>
    <source>
        <strain evidence="2">JCM 17666</strain>
    </source>
</reference>
<dbReference type="EMBL" id="BAABFO010000005">
    <property type="protein sequence ID" value="GAA4328797.1"/>
    <property type="molecule type" value="Genomic_DNA"/>
</dbReference>
<comment type="caution">
    <text evidence="1">The sequence shown here is derived from an EMBL/GenBank/DDBJ whole genome shotgun (WGS) entry which is preliminary data.</text>
</comment>
<keyword evidence="2" id="KW-1185">Reference proteome</keyword>
<gene>
    <name evidence="1" type="ORF">GCM10023144_14960</name>
</gene>
<proteinExistence type="predicted"/>
<dbReference type="PANTHER" id="PTHR13696">
    <property type="entry name" value="P-LOOP CONTAINING NUCLEOSIDE TRIPHOSPHATE HYDROLASE"/>
    <property type="match status" value="1"/>
</dbReference>
<dbReference type="Gene3D" id="3.40.50.300">
    <property type="entry name" value="P-loop containing nucleotide triphosphate hydrolases"/>
    <property type="match status" value="1"/>
</dbReference>
<dbReference type="InterPro" id="IPR027417">
    <property type="entry name" value="P-loop_NTPase"/>
</dbReference>
<evidence type="ECO:0008006" key="3">
    <source>
        <dbReference type="Google" id="ProtNLM"/>
    </source>
</evidence>
<dbReference type="CDD" id="cd02042">
    <property type="entry name" value="ParAB_family"/>
    <property type="match status" value="1"/>
</dbReference>
<organism evidence="1 2">
    <name type="scientific">Pigmentiphaga soli</name>
    <dbReference type="NCBI Taxonomy" id="1007095"/>
    <lineage>
        <taxon>Bacteria</taxon>
        <taxon>Pseudomonadati</taxon>
        <taxon>Pseudomonadota</taxon>
        <taxon>Betaproteobacteria</taxon>
        <taxon>Burkholderiales</taxon>
        <taxon>Alcaligenaceae</taxon>
        <taxon>Pigmentiphaga</taxon>
    </lineage>
</organism>
<dbReference type="NCBIfam" id="TIGR03371">
    <property type="entry name" value="cellulose_yhjQ"/>
    <property type="match status" value="1"/>
</dbReference>
<dbReference type="PANTHER" id="PTHR13696:SF52">
    <property type="entry name" value="PARA FAMILY PROTEIN CT_582"/>
    <property type="match status" value="1"/>
</dbReference>
<dbReference type="Proteomes" id="UP001501671">
    <property type="component" value="Unassembled WGS sequence"/>
</dbReference>
<dbReference type="Pfam" id="PF06564">
    <property type="entry name" value="CBP_BcsQ"/>
    <property type="match status" value="1"/>
</dbReference>
<dbReference type="RefSeq" id="WP_345247893.1">
    <property type="nucleotide sequence ID" value="NZ_BAABFO010000005.1"/>
</dbReference>
<evidence type="ECO:0000313" key="2">
    <source>
        <dbReference type="Proteomes" id="UP001501671"/>
    </source>
</evidence>
<dbReference type="SUPFAM" id="SSF52540">
    <property type="entry name" value="P-loop containing nucleoside triphosphate hydrolases"/>
    <property type="match status" value="1"/>
</dbReference>
<dbReference type="InterPro" id="IPR050678">
    <property type="entry name" value="DNA_Partitioning_ATPase"/>
</dbReference>
<evidence type="ECO:0000313" key="1">
    <source>
        <dbReference type="EMBL" id="GAA4328797.1"/>
    </source>
</evidence>
<protein>
    <recommendedName>
        <fullName evidence="3">Cellulose synthase operon protein YhjQ</fullName>
    </recommendedName>
</protein>